<evidence type="ECO:0000313" key="1">
    <source>
        <dbReference type="EMBL" id="WNH47329.1"/>
    </source>
</evidence>
<dbReference type="EMBL" id="CP115543">
    <property type="protein sequence ID" value="WNH47329.1"/>
    <property type="molecule type" value="Genomic_DNA"/>
</dbReference>
<sequence length="178" mass="19220">MMGDSPFHSQPLGGRWRRGVEVGGDLRCDLLARFERKGIKDEITHRIRRNFAFDRFNGSAKGFCGPGIVELTGVDQNATDGRVGGRNYGGDMTMKVTSGRKVITPPLGVGRISAACLGESRKTLLVIEDKAPATRYFKAYDAVSLTPISEKEGCDAACMAQAGVKVPQKLASFDPPID</sequence>
<gene>
    <name evidence="1" type="ORF">PDM28_11515</name>
</gene>
<dbReference type="RefSeq" id="WP_311182107.1">
    <property type="nucleotide sequence ID" value="NZ_CP115543.1"/>
</dbReference>
<evidence type="ECO:0000313" key="2">
    <source>
        <dbReference type="Proteomes" id="UP001305421"/>
    </source>
</evidence>
<organism evidence="1 2">
    <name type="scientific">Stenotrophomonas aracearum</name>
    <dbReference type="NCBI Taxonomy" id="3003272"/>
    <lineage>
        <taxon>Bacteria</taxon>
        <taxon>Pseudomonadati</taxon>
        <taxon>Pseudomonadota</taxon>
        <taxon>Gammaproteobacteria</taxon>
        <taxon>Lysobacterales</taxon>
        <taxon>Lysobacteraceae</taxon>
        <taxon>Stenotrophomonas</taxon>
    </lineage>
</organism>
<protein>
    <submittedName>
        <fullName evidence="1">Uncharacterized protein</fullName>
    </submittedName>
</protein>
<name>A0ABY9Y8Y4_9GAMM</name>
<accession>A0ABY9Y8Y4</accession>
<dbReference type="Proteomes" id="UP001305421">
    <property type="component" value="Chromosome"/>
</dbReference>
<keyword evidence="2" id="KW-1185">Reference proteome</keyword>
<reference evidence="1 2" key="1">
    <citation type="submission" date="2022-12" db="EMBL/GenBank/DDBJ databases">
        <title>Two new species, Stenotrophomonas aracearum and Stenotrophomonas oahuensis, isolated from Anthurium (Araceae family) in Hawaii.</title>
        <authorList>
            <person name="Chunag S.C."/>
            <person name="Dobhal S."/>
            <person name="Alvarez A."/>
            <person name="Arif M."/>
        </authorList>
    </citation>
    <scope>NUCLEOTIDE SEQUENCE [LARGE SCALE GENOMIC DNA]</scope>
    <source>
        <strain evidence="1 2">A5588</strain>
    </source>
</reference>
<proteinExistence type="predicted"/>